<accession>A0A1U7NKW9</accession>
<dbReference type="AlphaFoldDB" id="A0A1U7NKW9"/>
<dbReference type="RefSeq" id="WP_076341897.1">
    <property type="nucleotide sequence ID" value="NZ_CAOOJT010000064.1"/>
</dbReference>
<comment type="caution">
    <text evidence="1">The sequence shown here is derived from an EMBL/GenBank/DDBJ whole genome shotgun (WGS) entry which is preliminary data.</text>
</comment>
<dbReference type="Proteomes" id="UP000186705">
    <property type="component" value="Unassembled WGS sequence"/>
</dbReference>
<name>A0A1U7NKW9_9FIRM</name>
<reference evidence="1 2" key="1">
    <citation type="submission" date="2016-11" db="EMBL/GenBank/DDBJ databases">
        <title>Description of two novel members of the family Erysipelotrichaceae: Ileibacterium lipovorans gen. nov., sp. nov. and Dubosiella newyorkensis, gen. nov., sp. nov.</title>
        <authorList>
            <person name="Cox L.M."/>
            <person name="Sohn J."/>
            <person name="Tyrrell K.L."/>
            <person name="Citron D.M."/>
            <person name="Lawson P.A."/>
            <person name="Patel N.B."/>
            <person name="Iizumi T."/>
            <person name="Perez-Perez G.I."/>
            <person name="Goldstein E.J."/>
            <person name="Blaser M.J."/>
        </authorList>
    </citation>
    <scope>NUCLEOTIDE SEQUENCE [LARGE SCALE GENOMIC DNA]</scope>
    <source>
        <strain evidence="1 2">NYU-BL-A4</strain>
    </source>
</reference>
<dbReference type="STRING" id="1862672.BO225_08840"/>
<gene>
    <name evidence="1" type="ORF">BO225_08840</name>
</gene>
<keyword evidence="2" id="KW-1185">Reference proteome</keyword>
<protein>
    <submittedName>
        <fullName evidence="1">Uncharacterized protein</fullName>
    </submittedName>
</protein>
<organism evidence="1 2">
    <name type="scientific">Dubosiella newyorkensis</name>
    <dbReference type="NCBI Taxonomy" id="1862672"/>
    <lineage>
        <taxon>Bacteria</taxon>
        <taxon>Bacillati</taxon>
        <taxon>Bacillota</taxon>
        <taxon>Erysipelotrichia</taxon>
        <taxon>Erysipelotrichales</taxon>
        <taxon>Erysipelotrichaceae</taxon>
        <taxon>Dubosiella</taxon>
    </lineage>
</organism>
<sequence length="177" mass="19877">MSIIARGLPLTVRNSIDEAIQNTASQLEQRLSTSIAQTGESIKNEVSQQYYAKGDTDKLIAEASTILTQKYNSFEMSFNSFKQMVDSNQNLTNQEFATITKFIRFIDGNIFLGENGNNQMLKIAKDRISFLQGQAEVAYISDSTLYIYDGVFLNSLRIGNFAFVPRANGSLDFKKVR</sequence>
<dbReference type="GeneID" id="78276044"/>
<dbReference type="OrthoDB" id="5056238at2"/>
<proteinExistence type="predicted"/>
<dbReference type="EMBL" id="MPKA01000087">
    <property type="protein sequence ID" value="OLU45241.1"/>
    <property type="molecule type" value="Genomic_DNA"/>
</dbReference>
<evidence type="ECO:0000313" key="2">
    <source>
        <dbReference type="Proteomes" id="UP000186705"/>
    </source>
</evidence>
<evidence type="ECO:0000313" key="1">
    <source>
        <dbReference type="EMBL" id="OLU45241.1"/>
    </source>
</evidence>